<dbReference type="EMBL" id="UINC01161451">
    <property type="protein sequence ID" value="SVD60655.1"/>
    <property type="molecule type" value="Genomic_DNA"/>
</dbReference>
<dbReference type="AlphaFoldDB" id="A0A382WQK1"/>
<evidence type="ECO:0000313" key="2">
    <source>
        <dbReference type="EMBL" id="SVD60655.1"/>
    </source>
</evidence>
<proteinExistence type="predicted"/>
<evidence type="ECO:0000256" key="1">
    <source>
        <dbReference type="SAM" id="MobiDB-lite"/>
    </source>
</evidence>
<feature type="region of interest" description="Disordered" evidence="1">
    <location>
        <begin position="1"/>
        <end position="23"/>
    </location>
</feature>
<sequence length="55" mass="6285">MYYQVEPENSRTASGEVAEEVHGGPPATYFQRQHPLDVCTSIIHLTNQMIQLLRQ</sequence>
<name>A0A382WQK1_9ZZZZ</name>
<protein>
    <submittedName>
        <fullName evidence="2">Uncharacterized protein</fullName>
    </submittedName>
</protein>
<reference evidence="2" key="1">
    <citation type="submission" date="2018-05" db="EMBL/GenBank/DDBJ databases">
        <authorList>
            <person name="Lanie J.A."/>
            <person name="Ng W.-L."/>
            <person name="Kazmierczak K.M."/>
            <person name="Andrzejewski T.M."/>
            <person name="Davidsen T.M."/>
            <person name="Wayne K.J."/>
            <person name="Tettelin H."/>
            <person name="Glass J.I."/>
            <person name="Rusch D."/>
            <person name="Podicherti R."/>
            <person name="Tsui H.-C.T."/>
            <person name="Winkler M.E."/>
        </authorList>
    </citation>
    <scope>NUCLEOTIDE SEQUENCE</scope>
</reference>
<organism evidence="2">
    <name type="scientific">marine metagenome</name>
    <dbReference type="NCBI Taxonomy" id="408172"/>
    <lineage>
        <taxon>unclassified sequences</taxon>
        <taxon>metagenomes</taxon>
        <taxon>ecological metagenomes</taxon>
    </lineage>
</organism>
<gene>
    <name evidence="2" type="ORF">METZ01_LOCUS413509</name>
</gene>
<accession>A0A382WQK1</accession>